<dbReference type="EMBL" id="JANKAS010000001">
    <property type="protein sequence ID" value="MCR1897730.1"/>
    <property type="molecule type" value="Genomic_DNA"/>
</dbReference>
<dbReference type="SMART" id="SM01092">
    <property type="entry name" value="CO_deh_flav_C"/>
    <property type="match status" value="1"/>
</dbReference>
<dbReference type="InterPro" id="IPR005107">
    <property type="entry name" value="CO_DH_flav_C"/>
</dbReference>
<protein>
    <submittedName>
        <fullName evidence="4">Xanthine dehydrogenase family protein subunit M</fullName>
    </submittedName>
</protein>
<evidence type="ECO:0000313" key="5">
    <source>
        <dbReference type="Proteomes" id="UP001205748"/>
    </source>
</evidence>
<dbReference type="Gene3D" id="3.30.465.10">
    <property type="match status" value="1"/>
</dbReference>
<dbReference type="Pfam" id="PF03450">
    <property type="entry name" value="CO_deh_flav_C"/>
    <property type="match status" value="1"/>
</dbReference>
<dbReference type="GO" id="GO:0071949">
    <property type="term" value="F:FAD binding"/>
    <property type="evidence" value="ECO:0007669"/>
    <property type="project" value="InterPro"/>
</dbReference>
<sequence>MKSFNYVKATTLEEASNILIENGAKATILNGGTDLLVRLRENLIQPEAIVDIKGIPELKDTYYDENTGLTIGAMTTMNGLGEIKEIQENYAFLADAAHTVGSLQIRNRATLTGNICNASPLADTATSLLVLEAKVNTYHAKNGRRSIAIHEFFTGPRTNTLEMGEIVTSITIPPTKGKGIYIKNARREEVDLSTVGVAVFKEDNGQFRIALGAVAATPIRAYKAEEIISNQEVTEDRIEQAAKVARETATPITDIRASKEYRSEMVEVMTRRAIKKLIEA</sequence>
<name>A0AAE3HCM5_9FIRM</name>
<dbReference type="Pfam" id="PF00941">
    <property type="entry name" value="FAD_binding_5"/>
    <property type="match status" value="1"/>
</dbReference>
<dbReference type="InterPro" id="IPR051312">
    <property type="entry name" value="Diverse_Substr_Oxidored"/>
</dbReference>
<dbReference type="InterPro" id="IPR036683">
    <property type="entry name" value="CO_DH_flav_C_dom_sf"/>
</dbReference>
<dbReference type="InterPro" id="IPR016169">
    <property type="entry name" value="FAD-bd_PCMH_sub2"/>
</dbReference>
<dbReference type="GO" id="GO:0016491">
    <property type="term" value="F:oxidoreductase activity"/>
    <property type="evidence" value="ECO:0007669"/>
    <property type="project" value="UniProtKB-KW"/>
</dbReference>
<dbReference type="InterPro" id="IPR036318">
    <property type="entry name" value="FAD-bd_PCMH-like_sf"/>
</dbReference>
<evidence type="ECO:0000259" key="3">
    <source>
        <dbReference type="PROSITE" id="PS51387"/>
    </source>
</evidence>
<proteinExistence type="predicted"/>
<accession>A0AAE3HCM5</accession>
<dbReference type="InterPro" id="IPR016166">
    <property type="entry name" value="FAD-bd_PCMH"/>
</dbReference>
<dbReference type="PANTHER" id="PTHR42659:SF9">
    <property type="entry name" value="XANTHINE DEHYDROGENASE FAD-BINDING SUBUNIT XDHB-RELATED"/>
    <property type="match status" value="1"/>
</dbReference>
<evidence type="ECO:0000256" key="2">
    <source>
        <dbReference type="ARBA" id="ARBA00023002"/>
    </source>
</evidence>
<gene>
    <name evidence="4" type="ORF">NSA47_01840</name>
</gene>
<dbReference type="SUPFAM" id="SSF56176">
    <property type="entry name" value="FAD-binding/transporter-associated domain-like"/>
    <property type="match status" value="1"/>
</dbReference>
<dbReference type="RefSeq" id="WP_257529148.1">
    <property type="nucleotide sequence ID" value="NZ_JANKAS010000001.1"/>
</dbReference>
<dbReference type="InterPro" id="IPR016167">
    <property type="entry name" value="FAD-bd_PCMH_sub1"/>
</dbReference>
<feature type="domain" description="FAD-binding PCMH-type" evidence="3">
    <location>
        <begin position="1"/>
        <end position="177"/>
    </location>
</feature>
<dbReference type="Proteomes" id="UP001205748">
    <property type="component" value="Unassembled WGS sequence"/>
</dbReference>
<dbReference type="PROSITE" id="PS51387">
    <property type="entry name" value="FAD_PCMH"/>
    <property type="match status" value="1"/>
</dbReference>
<comment type="caution">
    <text evidence="4">The sequence shown here is derived from an EMBL/GenBank/DDBJ whole genome shotgun (WGS) entry which is preliminary data.</text>
</comment>
<organism evidence="4 5">
    <name type="scientific">Irregularibacter muris</name>
    <dbReference type="NCBI Taxonomy" id="1796619"/>
    <lineage>
        <taxon>Bacteria</taxon>
        <taxon>Bacillati</taxon>
        <taxon>Bacillota</taxon>
        <taxon>Clostridia</taxon>
        <taxon>Eubacteriales</taxon>
        <taxon>Eubacteriaceae</taxon>
        <taxon>Irregularibacter</taxon>
    </lineage>
</organism>
<dbReference type="SUPFAM" id="SSF55447">
    <property type="entry name" value="CO dehydrogenase flavoprotein C-terminal domain-like"/>
    <property type="match status" value="1"/>
</dbReference>
<evidence type="ECO:0000256" key="1">
    <source>
        <dbReference type="ARBA" id="ARBA00022630"/>
    </source>
</evidence>
<keyword evidence="2" id="KW-0560">Oxidoreductase</keyword>
<dbReference type="AlphaFoldDB" id="A0AAE3HCM5"/>
<dbReference type="Gene3D" id="3.30.43.10">
    <property type="entry name" value="Uridine Diphospho-n-acetylenolpyruvylglucosamine Reductase, domain 2"/>
    <property type="match status" value="1"/>
</dbReference>
<reference evidence="4" key="1">
    <citation type="submission" date="2022-07" db="EMBL/GenBank/DDBJ databases">
        <title>Enhanced cultured diversity of the mouse gut microbiota enables custom-made synthetic communities.</title>
        <authorList>
            <person name="Afrizal A."/>
        </authorList>
    </citation>
    <scope>NUCLEOTIDE SEQUENCE</scope>
    <source>
        <strain evidence="4">DSM 28593</strain>
    </source>
</reference>
<keyword evidence="1" id="KW-0285">Flavoprotein</keyword>
<evidence type="ECO:0000313" key="4">
    <source>
        <dbReference type="EMBL" id="MCR1897730.1"/>
    </source>
</evidence>
<dbReference type="Gene3D" id="3.30.390.50">
    <property type="entry name" value="CO dehydrogenase flavoprotein, C-terminal domain"/>
    <property type="match status" value="1"/>
</dbReference>
<dbReference type="InterPro" id="IPR002346">
    <property type="entry name" value="Mopterin_DH_FAD-bd"/>
</dbReference>
<keyword evidence="5" id="KW-1185">Reference proteome</keyword>
<dbReference type="PANTHER" id="PTHR42659">
    <property type="entry name" value="XANTHINE DEHYDROGENASE SUBUNIT C-RELATED"/>
    <property type="match status" value="1"/>
</dbReference>